<protein>
    <submittedName>
        <fullName evidence="1">Uncharacterized protein</fullName>
    </submittedName>
</protein>
<dbReference type="Gene3D" id="2.60.40.10">
    <property type="entry name" value="Immunoglobulins"/>
    <property type="match status" value="1"/>
</dbReference>
<dbReference type="InterPro" id="IPR013783">
    <property type="entry name" value="Ig-like_fold"/>
</dbReference>
<evidence type="ECO:0000313" key="2">
    <source>
        <dbReference type="Proteomes" id="UP001529510"/>
    </source>
</evidence>
<reference evidence="1 2" key="1">
    <citation type="submission" date="2024-05" db="EMBL/GenBank/DDBJ databases">
        <title>Genome sequencing and assembly of Indian major carp, Cirrhinus mrigala (Hamilton, 1822).</title>
        <authorList>
            <person name="Mohindra V."/>
            <person name="Chowdhury L.M."/>
            <person name="Lal K."/>
            <person name="Jena J.K."/>
        </authorList>
    </citation>
    <scope>NUCLEOTIDE SEQUENCE [LARGE SCALE GENOMIC DNA]</scope>
    <source>
        <strain evidence="1">CM1030</strain>
        <tissue evidence="1">Blood</tissue>
    </source>
</reference>
<sequence length="81" mass="9285">KISVKIGEELKLDVLLPDADKVQHQSRSSTEWMEVWRSSNGVQSERMTIRDGNLTISHFTAKDEGTYRVLEPDKEILITVK</sequence>
<dbReference type="AlphaFoldDB" id="A0ABD0NZM3"/>
<gene>
    <name evidence="1" type="ORF">M9458_039167</name>
</gene>
<keyword evidence="2" id="KW-1185">Reference proteome</keyword>
<accession>A0ABD0NZM3</accession>
<evidence type="ECO:0000313" key="1">
    <source>
        <dbReference type="EMBL" id="KAL0167323.1"/>
    </source>
</evidence>
<feature type="non-terminal residue" evidence="1">
    <location>
        <position position="1"/>
    </location>
</feature>
<proteinExistence type="predicted"/>
<name>A0ABD0NZM3_CIRMR</name>
<organism evidence="1 2">
    <name type="scientific">Cirrhinus mrigala</name>
    <name type="common">Mrigala</name>
    <dbReference type="NCBI Taxonomy" id="683832"/>
    <lineage>
        <taxon>Eukaryota</taxon>
        <taxon>Metazoa</taxon>
        <taxon>Chordata</taxon>
        <taxon>Craniata</taxon>
        <taxon>Vertebrata</taxon>
        <taxon>Euteleostomi</taxon>
        <taxon>Actinopterygii</taxon>
        <taxon>Neopterygii</taxon>
        <taxon>Teleostei</taxon>
        <taxon>Ostariophysi</taxon>
        <taxon>Cypriniformes</taxon>
        <taxon>Cyprinidae</taxon>
        <taxon>Labeoninae</taxon>
        <taxon>Labeonini</taxon>
        <taxon>Cirrhinus</taxon>
    </lineage>
</organism>
<dbReference type="Proteomes" id="UP001529510">
    <property type="component" value="Unassembled WGS sequence"/>
</dbReference>
<comment type="caution">
    <text evidence="1">The sequence shown here is derived from an EMBL/GenBank/DDBJ whole genome shotgun (WGS) entry which is preliminary data.</text>
</comment>
<feature type="non-terminal residue" evidence="1">
    <location>
        <position position="81"/>
    </location>
</feature>
<dbReference type="EMBL" id="JAMKFB020000019">
    <property type="protein sequence ID" value="KAL0167323.1"/>
    <property type="molecule type" value="Genomic_DNA"/>
</dbReference>